<evidence type="ECO:0000313" key="1">
    <source>
        <dbReference type="EMBL" id="SVC26596.1"/>
    </source>
</evidence>
<reference evidence="1" key="1">
    <citation type="submission" date="2018-05" db="EMBL/GenBank/DDBJ databases">
        <authorList>
            <person name="Lanie J.A."/>
            <person name="Ng W.-L."/>
            <person name="Kazmierczak K.M."/>
            <person name="Andrzejewski T.M."/>
            <person name="Davidsen T.M."/>
            <person name="Wayne K.J."/>
            <person name="Tettelin H."/>
            <person name="Glass J.I."/>
            <person name="Rusch D."/>
            <person name="Podicherti R."/>
            <person name="Tsui H.-C.T."/>
            <person name="Winkler M.E."/>
        </authorList>
    </citation>
    <scope>NUCLEOTIDE SEQUENCE</scope>
</reference>
<protein>
    <submittedName>
        <fullName evidence="1">Uncharacterized protein</fullName>
    </submittedName>
</protein>
<dbReference type="AlphaFoldDB" id="A0A382KQP1"/>
<gene>
    <name evidence="1" type="ORF">METZ01_LOCUS279450</name>
</gene>
<proteinExistence type="predicted"/>
<name>A0A382KQP1_9ZZZZ</name>
<accession>A0A382KQP1</accession>
<sequence length="54" mass="6109">MTEPIMTSCIPLFKIPWMEFFISKLIENTAAIATMKTPLYTTMCGSDQKNSGEF</sequence>
<organism evidence="1">
    <name type="scientific">marine metagenome</name>
    <dbReference type="NCBI Taxonomy" id="408172"/>
    <lineage>
        <taxon>unclassified sequences</taxon>
        <taxon>metagenomes</taxon>
        <taxon>ecological metagenomes</taxon>
    </lineage>
</organism>
<dbReference type="EMBL" id="UINC01082122">
    <property type="protein sequence ID" value="SVC26596.1"/>
    <property type="molecule type" value="Genomic_DNA"/>
</dbReference>